<evidence type="ECO:0000313" key="2">
    <source>
        <dbReference type="EMBL" id="NSL56996.1"/>
    </source>
</evidence>
<gene>
    <name evidence="2" type="ORF">HJ583_018335</name>
</gene>
<reference evidence="2 3" key="1">
    <citation type="submission" date="2020-06" db="EMBL/GenBank/DDBJ databases">
        <title>Draft genome of Uliginosibacterium sp. IMCC34675.</title>
        <authorList>
            <person name="Song J."/>
        </authorList>
    </citation>
    <scope>NUCLEOTIDE SEQUENCE [LARGE SCALE GENOMIC DNA]</scope>
    <source>
        <strain evidence="2 3">IMCC34675</strain>
    </source>
</reference>
<keyword evidence="3" id="KW-1185">Reference proteome</keyword>
<sequence>MKRLLLLIALLLAACSEPLPADKEIYAGDWEGPGMQLSISSDGRLYYQRVQGSSSRTLELPIQRFEGDNIVAGLGPAAATFVVSQRPHPEQGEWVMEVDGVRLVRQE</sequence>
<name>A0ABX2IRT5_9RHOO</name>
<organism evidence="2 3">
    <name type="scientific">Uliginosibacterium aquaticum</name>
    <dbReference type="NCBI Taxonomy" id="2731212"/>
    <lineage>
        <taxon>Bacteria</taxon>
        <taxon>Pseudomonadati</taxon>
        <taxon>Pseudomonadota</taxon>
        <taxon>Betaproteobacteria</taxon>
        <taxon>Rhodocyclales</taxon>
        <taxon>Zoogloeaceae</taxon>
        <taxon>Uliginosibacterium</taxon>
    </lineage>
</organism>
<feature type="signal peptide" evidence="1">
    <location>
        <begin position="1"/>
        <end position="21"/>
    </location>
</feature>
<keyword evidence="1" id="KW-0732">Signal</keyword>
<dbReference type="EMBL" id="JABCSC020000006">
    <property type="protein sequence ID" value="NSL56996.1"/>
    <property type="molecule type" value="Genomic_DNA"/>
</dbReference>
<feature type="chain" id="PRO_5045893389" description="Lipoprotein" evidence="1">
    <location>
        <begin position="22"/>
        <end position="107"/>
    </location>
</feature>
<dbReference type="RefSeq" id="WP_170023268.1">
    <property type="nucleotide sequence ID" value="NZ_JABCSC020000006.1"/>
</dbReference>
<evidence type="ECO:0000313" key="3">
    <source>
        <dbReference type="Proteomes" id="UP000778523"/>
    </source>
</evidence>
<evidence type="ECO:0008006" key="4">
    <source>
        <dbReference type="Google" id="ProtNLM"/>
    </source>
</evidence>
<dbReference type="PROSITE" id="PS51257">
    <property type="entry name" value="PROKAR_LIPOPROTEIN"/>
    <property type="match status" value="1"/>
</dbReference>
<proteinExistence type="predicted"/>
<evidence type="ECO:0000256" key="1">
    <source>
        <dbReference type="SAM" id="SignalP"/>
    </source>
</evidence>
<comment type="caution">
    <text evidence="2">The sequence shown here is derived from an EMBL/GenBank/DDBJ whole genome shotgun (WGS) entry which is preliminary data.</text>
</comment>
<dbReference type="Proteomes" id="UP000778523">
    <property type="component" value="Unassembled WGS sequence"/>
</dbReference>
<protein>
    <recommendedName>
        <fullName evidence="4">Lipoprotein</fullName>
    </recommendedName>
</protein>
<accession>A0ABX2IRT5</accession>